<gene>
    <name evidence="1" type="ORF">CUN67_13540</name>
</gene>
<name>A0A6B9GB21_PANCY</name>
<evidence type="ECO:0000313" key="2">
    <source>
        <dbReference type="Proteomes" id="UP000502005"/>
    </source>
</evidence>
<dbReference type="AlphaFoldDB" id="A0A6B9GB21"/>
<accession>A0A6B9GB21</accession>
<proteinExistence type="predicted"/>
<dbReference type="Proteomes" id="UP000502005">
    <property type="component" value="Chromosome"/>
</dbReference>
<sequence>MRLVRVTALFCQGLWGCSVNYVTRMKTVTYNSATFVMAVIILRDRVRRFTRSKCREFAP</sequence>
<evidence type="ECO:0000313" key="1">
    <source>
        <dbReference type="EMBL" id="QGY29895.1"/>
    </source>
</evidence>
<organism evidence="1 2">
    <name type="scientific">Pantoea cypripedii</name>
    <name type="common">Pectobacterium cypripedii</name>
    <name type="synonym">Erwinia cypripedii</name>
    <dbReference type="NCBI Taxonomy" id="55209"/>
    <lineage>
        <taxon>Bacteria</taxon>
        <taxon>Pseudomonadati</taxon>
        <taxon>Pseudomonadota</taxon>
        <taxon>Gammaproteobacteria</taxon>
        <taxon>Enterobacterales</taxon>
        <taxon>Erwiniaceae</taxon>
        <taxon>Pantoea</taxon>
    </lineage>
</organism>
<dbReference type="EMBL" id="CP024768">
    <property type="protein sequence ID" value="QGY29895.1"/>
    <property type="molecule type" value="Genomic_DNA"/>
</dbReference>
<protein>
    <submittedName>
        <fullName evidence="1">Uncharacterized protein</fullName>
    </submittedName>
</protein>
<reference evidence="1 2" key="1">
    <citation type="submission" date="2017-11" db="EMBL/GenBank/DDBJ databases">
        <title>Genome sequence of Pantoea cypripedii NE1.</title>
        <authorList>
            <person name="Nascimento F.X."/>
        </authorList>
    </citation>
    <scope>NUCLEOTIDE SEQUENCE [LARGE SCALE GENOMIC DNA]</scope>
    <source>
        <strain evidence="1 2">NE1</strain>
    </source>
</reference>